<evidence type="ECO:0000256" key="1">
    <source>
        <dbReference type="SAM" id="MobiDB-lite"/>
    </source>
</evidence>
<evidence type="ECO:0000313" key="2">
    <source>
        <dbReference type="EMBL" id="MCD9640923.1"/>
    </source>
</evidence>
<comment type="caution">
    <text evidence="2">The sequence shown here is derived from an EMBL/GenBank/DDBJ whole genome shotgun (WGS) entry which is preliminary data.</text>
</comment>
<accession>A0ABS8V1K1</accession>
<reference evidence="2 3" key="1">
    <citation type="journal article" date="2021" name="BMC Genomics">
        <title>Datura genome reveals duplications of psychoactive alkaloid biosynthetic genes and high mutation rate following tissue culture.</title>
        <authorList>
            <person name="Rajewski A."/>
            <person name="Carter-House D."/>
            <person name="Stajich J."/>
            <person name="Litt A."/>
        </authorList>
    </citation>
    <scope>NUCLEOTIDE SEQUENCE [LARGE SCALE GENOMIC DNA]</scope>
    <source>
        <strain evidence="2">AR-01</strain>
    </source>
</reference>
<protein>
    <submittedName>
        <fullName evidence="2">Uncharacterized protein</fullName>
    </submittedName>
</protein>
<keyword evidence="3" id="KW-1185">Reference proteome</keyword>
<feature type="region of interest" description="Disordered" evidence="1">
    <location>
        <begin position="1"/>
        <end position="51"/>
    </location>
</feature>
<sequence>MLKFLLLQSPKKKNKDKVKEWKKVDKERAVEDNGKGKEKQDVGPPKGKEKTGKFAGCFLCNGSHMARDCLKSAKLVNALLAKNKEEAQSNEQLMSFLSPLCVLNKKQGQKSICNKTRRQQSAIKAKVYVMAPRHGTVVESKCQGLECGKVA</sequence>
<gene>
    <name evidence="2" type="ORF">HAX54_026659</name>
</gene>
<dbReference type="Proteomes" id="UP000823775">
    <property type="component" value="Unassembled WGS sequence"/>
</dbReference>
<name>A0ABS8V1K1_DATST</name>
<proteinExistence type="predicted"/>
<dbReference type="EMBL" id="JACEIK010003239">
    <property type="protein sequence ID" value="MCD9640923.1"/>
    <property type="molecule type" value="Genomic_DNA"/>
</dbReference>
<organism evidence="2 3">
    <name type="scientific">Datura stramonium</name>
    <name type="common">Jimsonweed</name>
    <name type="synonym">Common thornapple</name>
    <dbReference type="NCBI Taxonomy" id="4076"/>
    <lineage>
        <taxon>Eukaryota</taxon>
        <taxon>Viridiplantae</taxon>
        <taxon>Streptophyta</taxon>
        <taxon>Embryophyta</taxon>
        <taxon>Tracheophyta</taxon>
        <taxon>Spermatophyta</taxon>
        <taxon>Magnoliopsida</taxon>
        <taxon>eudicotyledons</taxon>
        <taxon>Gunneridae</taxon>
        <taxon>Pentapetalae</taxon>
        <taxon>asterids</taxon>
        <taxon>lamiids</taxon>
        <taxon>Solanales</taxon>
        <taxon>Solanaceae</taxon>
        <taxon>Solanoideae</taxon>
        <taxon>Datureae</taxon>
        <taxon>Datura</taxon>
    </lineage>
</organism>
<evidence type="ECO:0000313" key="3">
    <source>
        <dbReference type="Proteomes" id="UP000823775"/>
    </source>
</evidence>
<feature type="compositionally biased region" description="Basic and acidic residues" evidence="1">
    <location>
        <begin position="17"/>
        <end position="51"/>
    </location>
</feature>